<dbReference type="InterPro" id="IPR002490">
    <property type="entry name" value="V-ATPase_116kDa_su"/>
</dbReference>
<evidence type="ECO:0000313" key="11">
    <source>
        <dbReference type="Proteomes" id="UP000231343"/>
    </source>
</evidence>
<keyword evidence="5 9" id="KW-1133">Transmembrane helix</keyword>
<evidence type="ECO:0000256" key="3">
    <source>
        <dbReference type="ARBA" id="ARBA00022448"/>
    </source>
</evidence>
<evidence type="ECO:0000313" key="10">
    <source>
        <dbReference type="EMBL" id="PIS28267.1"/>
    </source>
</evidence>
<dbReference type="Gene3D" id="3.30.70.2170">
    <property type="match status" value="1"/>
</dbReference>
<keyword evidence="4 9" id="KW-0812">Transmembrane</keyword>
<keyword evidence="8" id="KW-0175">Coiled coil</keyword>
<dbReference type="Gene3D" id="1.20.1460.20">
    <property type="match status" value="1"/>
</dbReference>
<evidence type="ECO:0000256" key="6">
    <source>
        <dbReference type="ARBA" id="ARBA00023065"/>
    </source>
</evidence>
<evidence type="ECO:0000256" key="9">
    <source>
        <dbReference type="SAM" id="Phobius"/>
    </source>
</evidence>
<protein>
    <submittedName>
        <fullName evidence="10">Uncharacterized protein</fullName>
    </submittedName>
</protein>
<dbReference type="GO" id="GO:0033179">
    <property type="term" value="C:proton-transporting V-type ATPase, V0 domain"/>
    <property type="evidence" value="ECO:0007669"/>
    <property type="project" value="InterPro"/>
</dbReference>
<feature type="coiled-coil region" evidence="8">
    <location>
        <begin position="224"/>
        <end position="279"/>
    </location>
</feature>
<dbReference type="GO" id="GO:0051117">
    <property type="term" value="F:ATPase binding"/>
    <property type="evidence" value="ECO:0007669"/>
    <property type="project" value="TreeGrafter"/>
</dbReference>
<evidence type="ECO:0000256" key="2">
    <source>
        <dbReference type="ARBA" id="ARBA00009904"/>
    </source>
</evidence>
<organism evidence="10 11">
    <name type="scientific">Candidatus Saganbacteria bacterium CG08_land_8_20_14_0_20_45_16</name>
    <dbReference type="NCBI Taxonomy" id="2014293"/>
    <lineage>
        <taxon>Bacteria</taxon>
        <taxon>Bacillati</taxon>
        <taxon>Saganbacteria</taxon>
    </lineage>
</organism>
<comment type="subcellular location">
    <subcellularLocation>
        <location evidence="1">Membrane</location>
        <topology evidence="1">Multi-pass membrane protein</topology>
    </subcellularLocation>
</comment>
<gene>
    <name evidence="10" type="ORF">COT42_08625</name>
</gene>
<name>A0A2H0XTL0_UNCSA</name>
<dbReference type="GO" id="GO:0007035">
    <property type="term" value="P:vacuolar acidification"/>
    <property type="evidence" value="ECO:0007669"/>
    <property type="project" value="TreeGrafter"/>
</dbReference>
<dbReference type="GO" id="GO:0016471">
    <property type="term" value="C:vacuolar proton-transporting V-type ATPase complex"/>
    <property type="evidence" value="ECO:0007669"/>
    <property type="project" value="TreeGrafter"/>
</dbReference>
<dbReference type="PANTHER" id="PTHR11629:SF63">
    <property type="entry name" value="V-TYPE PROTON ATPASE SUBUNIT A"/>
    <property type="match status" value="1"/>
</dbReference>
<comment type="similarity">
    <text evidence="2">Belongs to the V-ATPase 116 kDa subunit family.</text>
</comment>
<dbReference type="Gene3D" id="3.30.70.2750">
    <property type="match status" value="1"/>
</dbReference>
<dbReference type="GO" id="GO:0046961">
    <property type="term" value="F:proton-transporting ATPase activity, rotational mechanism"/>
    <property type="evidence" value="ECO:0007669"/>
    <property type="project" value="InterPro"/>
</dbReference>
<evidence type="ECO:0000256" key="4">
    <source>
        <dbReference type="ARBA" id="ARBA00022692"/>
    </source>
</evidence>
<sequence>MSIVEMQKVHIVSTKENKDAILKTLRDSAVLDIQAGNWGLGAGAETDLDYRLAELKSAITFLEAAEARKKSFIESFLPAREETTAKELNKVCQDFDCRLMLQNTKNLDERLANLKNLTNELHNKLTLLAPWQSLKTKLNDLNNTEKIRVALGSIKTKGLESFRQALDQASKATTLTLASQTKESTFIIITFLTTEAAKIEKLMAASEFNPITLPLLDNTAKAETASLNNLLKETKEDLDELHKKAKRQAQNLKQLKFIYDNLLEQKHELEVKQKLANTNYAFVIEGWIKKSDLEKLRNKLGQATEVLAIEPAKDEKPPVILSNPKVLAPFELITQIYGSPQPTEFDPSVPLSFFFALFFGLCLGDFGYGLALSLVSLYFLKRYKLPAGGTKLFQLLMLGGGTAMIVGLLTGAYFGFSPAEIPVPFLKTIQIIDPIKNPLTMLVFSLALGVVQILFGILLQMALHIRNKEYLQAILDDGIWFVFLSSLVLLIVASALSLPIAGVASKLSLAGAAGLILTQGRHKKTIIQKFLSGLLSLYKVSGYMGDTLSYSRLLALGMSSTIIGSVINILAGMVKGSGPVIGIILMVVLLVFGHLFNLIISTLSAFVHSTRLQMVEFFSKFYEGGGREFRPYKRVAEYTTIK</sequence>
<evidence type="ECO:0000256" key="1">
    <source>
        <dbReference type="ARBA" id="ARBA00004141"/>
    </source>
</evidence>
<feature type="transmembrane region" description="Helical" evidence="9">
    <location>
        <begin position="353"/>
        <end position="380"/>
    </location>
</feature>
<dbReference type="Proteomes" id="UP000231343">
    <property type="component" value="Unassembled WGS sequence"/>
</dbReference>
<keyword evidence="7 9" id="KW-0472">Membrane</keyword>
<accession>A0A2H0XTL0</accession>
<keyword evidence="6" id="KW-0406">Ion transport</keyword>
<comment type="caution">
    <text evidence="10">The sequence shown here is derived from an EMBL/GenBank/DDBJ whole genome shotgun (WGS) entry which is preliminary data.</text>
</comment>
<feature type="transmembrane region" description="Helical" evidence="9">
    <location>
        <begin position="392"/>
        <end position="416"/>
    </location>
</feature>
<dbReference type="EMBL" id="PEYM01000142">
    <property type="protein sequence ID" value="PIS28267.1"/>
    <property type="molecule type" value="Genomic_DNA"/>
</dbReference>
<reference evidence="10 11" key="1">
    <citation type="submission" date="2017-09" db="EMBL/GenBank/DDBJ databases">
        <title>Depth-based differentiation of microbial function through sediment-hosted aquifers and enrichment of novel symbionts in the deep terrestrial subsurface.</title>
        <authorList>
            <person name="Probst A.J."/>
            <person name="Ladd B."/>
            <person name="Jarett J.K."/>
            <person name="Geller-Mcgrath D.E."/>
            <person name="Sieber C.M."/>
            <person name="Emerson J.B."/>
            <person name="Anantharaman K."/>
            <person name="Thomas B.C."/>
            <person name="Malmstrom R."/>
            <person name="Stieglmeier M."/>
            <person name="Klingl A."/>
            <person name="Woyke T."/>
            <person name="Ryan C.M."/>
            <person name="Banfield J.F."/>
        </authorList>
    </citation>
    <scope>NUCLEOTIDE SEQUENCE [LARGE SCALE GENOMIC DNA]</scope>
    <source>
        <strain evidence="10">CG08_land_8_20_14_0_20_45_16</strain>
    </source>
</reference>
<proteinExistence type="inferred from homology"/>
<evidence type="ECO:0000256" key="8">
    <source>
        <dbReference type="SAM" id="Coils"/>
    </source>
</evidence>
<feature type="transmembrane region" description="Helical" evidence="9">
    <location>
        <begin position="479"/>
        <end position="497"/>
    </location>
</feature>
<evidence type="ECO:0000256" key="5">
    <source>
        <dbReference type="ARBA" id="ARBA00022989"/>
    </source>
</evidence>
<dbReference type="PANTHER" id="PTHR11629">
    <property type="entry name" value="VACUOLAR PROTON ATPASES"/>
    <property type="match status" value="1"/>
</dbReference>
<keyword evidence="3" id="KW-0813">Transport</keyword>
<feature type="transmembrane region" description="Helical" evidence="9">
    <location>
        <begin position="439"/>
        <end position="459"/>
    </location>
</feature>
<dbReference type="AlphaFoldDB" id="A0A2H0XTL0"/>
<dbReference type="Pfam" id="PF01496">
    <property type="entry name" value="V_ATPase_I"/>
    <property type="match status" value="2"/>
</dbReference>
<feature type="transmembrane region" description="Helical" evidence="9">
    <location>
        <begin position="580"/>
        <end position="607"/>
    </location>
</feature>
<evidence type="ECO:0000256" key="7">
    <source>
        <dbReference type="ARBA" id="ARBA00023136"/>
    </source>
</evidence>
<feature type="transmembrane region" description="Helical" evidence="9">
    <location>
        <begin position="553"/>
        <end position="574"/>
    </location>
</feature>